<dbReference type="InterPro" id="IPR012545">
    <property type="entry name" value="DUF1697"/>
</dbReference>
<dbReference type="RefSeq" id="WP_066874366.1">
    <property type="nucleotide sequence ID" value="NZ_LNQB01000072.1"/>
</dbReference>
<dbReference type="PIRSF" id="PIRSF008502">
    <property type="entry name" value="UCP008502"/>
    <property type="match status" value="1"/>
</dbReference>
<reference evidence="1 2" key="1">
    <citation type="submission" date="2015-11" db="EMBL/GenBank/DDBJ databases">
        <title>Ensifer anhuiense sp. nov., an effective nitrogen fixation bacterium with Glycine soja.</title>
        <authorList>
            <person name="Yan H."/>
            <person name="Chen W."/>
        </authorList>
    </citation>
    <scope>NUCLEOTIDE SEQUENCE [LARGE SCALE GENOMIC DNA]</scope>
    <source>
        <strain evidence="1 2">LMG 7837</strain>
    </source>
</reference>
<name>A0A178YDD6_SINSA</name>
<organism evidence="1 2">
    <name type="scientific">Sinorhizobium saheli</name>
    <dbReference type="NCBI Taxonomy" id="36856"/>
    <lineage>
        <taxon>Bacteria</taxon>
        <taxon>Pseudomonadati</taxon>
        <taxon>Pseudomonadota</taxon>
        <taxon>Alphaproteobacteria</taxon>
        <taxon>Hyphomicrobiales</taxon>
        <taxon>Rhizobiaceae</taxon>
        <taxon>Sinorhizobium/Ensifer group</taxon>
        <taxon>Sinorhizobium</taxon>
    </lineage>
</organism>
<dbReference type="PANTHER" id="PTHR36439">
    <property type="entry name" value="BLL4334 PROTEIN"/>
    <property type="match status" value="1"/>
</dbReference>
<dbReference type="AlphaFoldDB" id="A0A178YDD6"/>
<evidence type="ECO:0000313" key="1">
    <source>
        <dbReference type="EMBL" id="OAP45490.1"/>
    </source>
</evidence>
<dbReference type="PANTHER" id="PTHR36439:SF1">
    <property type="entry name" value="DUF1697 DOMAIN-CONTAINING PROTEIN"/>
    <property type="match status" value="1"/>
</dbReference>
<keyword evidence="2" id="KW-1185">Reference proteome</keyword>
<dbReference type="SUPFAM" id="SSF160379">
    <property type="entry name" value="SP0830-like"/>
    <property type="match status" value="1"/>
</dbReference>
<evidence type="ECO:0000313" key="2">
    <source>
        <dbReference type="Proteomes" id="UP000078507"/>
    </source>
</evidence>
<evidence type="ECO:0008006" key="3">
    <source>
        <dbReference type="Google" id="ProtNLM"/>
    </source>
</evidence>
<dbReference type="Gene3D" id="3.30.70.1280">
    <property type="entry name" value="SP0830-like domains"/>
    <property type="match status" value="1"/>
</dbReference>
<dbReference type="Proteomes" id="UP000078507">
    <property type="component" value="Unassembled WGS sequence"/>
</dbReference>
<sequence length="179" mass="19316">MKSYVALLHSIILGEGRRVVMADLKAMAVALGCEAPRTLAATGNLVFEAPEKAHEEIEAELEKAFAAAFGRHVDIIVRSAEDWLQLAAGNPFLAQSEKDPASVHVRVMRAPLEQDIRDKLLGYCSNGERLAIVGGDLWADFGGKASHSKLLGALTTKRLGVGTLRNWNTVRGIRAMLTG</sequence>
<protein>
    <recommendedName>
        <fullName evidence="3">DUF1697 domain-containing protein</fullName>
    </recommendedName>
</protein>
<dbReference type="EMBL" id="LNQB01000072">
    <property type="protein sequence ID" value="OAP45490.1"/>
    <property type="molecule type" value="Genomic_DNA"/>
</dbReference>
<proteinExistence type="predicted"/>
<accession>A0A178YDD6</accession>
<comment type="caution">
    <text evidence="1">The sequence shown here is derived from an EMBL/GenBank/DDBJ whole genome shotgun (WGS) entry which is preliminary data.</text>
</comment>
<dbReference type="STRING" id="36856.ATB98_26820"/>
<dbReference type="Pfam" id="PF08002">
    <property type="entry name" value="DUF1697"/>
    <property type="match status" value="1"/>
</dbReference>
<gene>
    <name evidence="1" type="ORF">ATB98_26820</name>
</gene>
<dbReference type="OrthoDB" id="9806494at2"/>